<dbReference type="InterPro" id="IPR008250">
    <property type="entry name" value="ATPase_P-typ_transduc_dom_A_sf"/>
</dbReference>
<dbReference type="InterPro" id="IPR027256">
    <property type="entry name" value="P-typ_ATPase_IB"/>
</dbReference>
<evidence type="ECO:0000259" key="12">
    <source>
        <dbReference type="Pfam" id="PF00122"/>
    </source>
</evidence>
<dbReference type="InterPro" id="IPR036412">
    <property type="entry name" value="HAD-like_sf"/>
</dbReference>
<dbReference type="Gene3D" id="3.40.1110.10">
    <property type="entry name" value="Calcium-transporting ATPase, cytoplasmic domain N"/>
    <property type="match status" value="1"/>
</dbReference>
<dbReference type="Proteomes" id="UP000199572">
    <property type="component" value="Unassembled WGS sequence"/>
</dbReference>
<dbReference type="GO" id="GO:0016463">
    <property type="term" value="F:P-type zinc transporter activity"/>
    <property type="evidence" value="ECO:0007669"/>
    <property type="project" value="UniProtKB-EC"/>
</dbReference>
<keyword evidence="10" id="KW-1003">Cell membrane</keyword>
<dbReference type="SUPFAM" id="SSF81665">
    <property type="entry name" value="Calcium ATPase, transmembrane domain M"/>
    <property type="match status" value="1"/>
</dbReference>
<feature type="domain" description="P-type ATPase A" evidence="12">
    <location>
        <begin position="163"/>
        <end position="261"/>
    </location>
</feature>
<keyword evidence="7 10" id="KW-0472">Membrane</keyword>
<gene>
    <name evidence="13" type="ORF">SAMN04488023_102205</name>
</gene>
<feature type="transmembrane region" description="Helical" evidence="10">
    <location>
        <begin position="49"/>
        <end position="69"/>
    </location>
</feature>
<evidence type="ECO:0000256" key="8">
    <source>
        <dbReference type="ARBA" id="ARBA00039097"/>
    </source>
</evidence>
<evidence type="ECO:0000256" key="11">
    <source>
        <dbReference type="SAM" id="MobiDB-lite"/>
    </source>
</evidence>
<evidence type="ECO:0000313" key="14">
    <source>
        <dbReference type="Proteomes" id="UP000199572"/>
    </source>
</evidence>
<keyword evidence="10" id="KW-0067">ATP-binding</keyword>
<evidence type="ECO:0000256" key="6">
    <source>
        <dbReference type="ARBA" id="ARBA00022989"/>
    </source>
</evidence>
<dbReference type="NCBIfam" id="TIGR01512">
    <property type="entry name" value="ATPase-IB2_Cd"/>
    <property type="match status" value="1"/>
</dbReference>
<dbReference type="EMBL" id="FOGG01000002">
    <property type="protein sequence ID" value="SEQ93769.1"/>
    <property type="molecule type" value="Genomic_DNA"/>
</dbReference>
<dbReference type="InterPro" id="IPR044492">
    <property type="entry name" value="P_typ_ATPase_HD_dom"/>
</dbReference>
<dbReference type="EC" id="7.2.2.12" evidence="8"/>
<dbReference type="InterPro" id="IPR018303">
    <property type="entry name" value="ATPase_P-typ_P_site"/>
</dbReference>
<protein>
    <recommendedName>
        <fullName evidence="8">P-type Zn(2+) transporter</fullName>
        <ecNumber evidence="8">7.2.2.12</ecNumber>
    </recommendedName>
</protein>
<dbReference type="GO" id="GO:0016887">
    <property type="term" value="F:ATP hydrolysis activity"/>
    <property type="evidence" value="ECO:0007669"/>
    <property type="project" value="InterPro"/>
</dbReference>
<organism evidence="13 14">
    <name type="scientific">Pedobacter rhizosphaerae</name>
    <dbReference type="NCBI Taxonomy" id="390241"/>
    <lineage>
        <taxon>Bacteria</taxon>
        <taxon>Pseudomonadati</taxon>
        <taxon>Bacteroidota</taxon>
        <taxon>Sphingobacteriia</taxon>
        <taxon>Sphingobacteriales</taxon>
        <taxon>Sphingobacteriaceae</taxon>
        <taxon>Pedobacter</taxon>
    </lineage>
</organism>
<evidence type="ECO:0000256" key="10">
    <source>
        <dbReference type="RuleBase" id="RU362081"/>
    </source>
</evidence>
<dbReference type="PRINTS" id="PR00119">
    <property type="entry name" value="CATATPASE"/>
</dbReference>
<proteinExistence type="inferred from homology"/>
<dbReference type="RefSeq" id="WP_394332666.1">
    <property type="nucleotide sequence ID" value="NZ_FOGG01000002.1"/>
</dbReference>
<dbReference type="PANTHER" id="PTHR48085">
    <property type="entry name" value="CADMIUM/ZINC-TRANSPORTING ATPASE HMA2-RELATED"/>
    <property type="match status" value="1"/>
</dbReference>
<feature type="transmembrane region" description="Helical" evidence="10">
    <location>
        <begin position="280"/>
        <end position="299"/>
    </location>
</feature>
<name>A0A1H9K3X1_9SPHI</name>
<keyword evidence="3 10" id="KW-0812">Transmembrane</keyword>
<dbReference type="NCBIfam" id="TIGR01494">
    <property type="entry name" value="ATPase_P-type"/>
    <property type="match status" value="1"/>
</dbReference>
<comment type="subcellular location">
    <subcellularLocation>
        <location evidence="10">Cell membrane</location>
    </subcellularLocation>
    <subcellularLocation>
        <location evidence="1">Membrane</location>
    </subcellularLocation>
</comment>
<dbReference type="SFLD" id="SFLDG00002">
    <property type="entry name" value="C1.7:_P-type_atpase_like"/>
    <property type="match status" value="1"/>
</dbReference>
<dbReference type="GO" id="GO:0046872">
    <property type="term" value="F:metal ion binding"/>
    <property type="evidence" value="ECO:0007669"/>
    <property type="project" value="UniProtKB-KW"/>
</dbReference>
<keyword evidence="14" id="KW-1185">Reference proteome</keyword>
<keyword evidence="6 10" id="KW-1133">Transmembrane helix</keyword>
<feature type="region of interest" description="Disordered" evidence="11">
    <location>
        <begin position="1"/>
        <end position="40"/>
    </location>
</feature>
<dbReference type="Gene3D" id="3.40.50.1000">
    <property type="entry name" value="HAD superfamily/HAD-like"/>
    <property type="match status" value="1"/>
</dbReference>
<feature type="transmembrane region" description="Helical" evidence="10">
    <location>
        <begin position="610"/>
        <end position="630"/>
    </location>
</feature>
<dbReference type="InterPro" id="IPR059000">
    <property type="entry name" value="ATPase_P-type_domA"/>
</dbReference>
<dbReference type="InterPro" id="IPR023299">
    <property type="entry name" value="ATPase_P-typ_cyto_dom_N"/>
</dbReference>
<dbReference type="SUPFAM" id="SSF56784">
    <property type="entry name" value="HAD-like"/>
    <property type="match status" value="1"/>
</dbReference>
<dbReference type="PROSITE" id="PS00154">
    <property type="entry name" value="ATPASE_E1_E2"/>
    <property type="match status" value="1"/>
</dbReference>
<evidence type="ECO:0000256" key="1">
    <source>
        <dbReference type="ARBA" id="ARBA00004370"/>
    </source>
</evidence>
<dbReference type="Pfam" id="PF00122">
    <property type="entry name" value="E1-E2_ATPase"/>
    <property type="match status" value="1"/>
</dbReference>
<evidence type="ECO:0000256" key="2">
    <source>
        <dbReference type="ARBA" id="ARBA00006024"/>
    </source>
</evidence>
<feature type="transmembrane region" description="Helical" evidence="10">
    <location>
        <begin position="111"/>
        <end position="137"/>
    </location>
</feature>
<dbReference type="InterPro" id="IPR023214">
    <property type="entry name" value="HAD_sf"/>
</dbReference>
<sequence length="662" mass="71871">MNHSHEKEESCCSSKVHSEHIHGTGHGHDHEDSADHDHDHAGDPSAFSAYIPALVTLVMLLLGIAFDHLFKVVAFQLIRPYWYILAYLPVGVPVLREVWETFKAKDFFTEFSLMSIATIGAFCIGEYPEGVTVMLFYTIGELFQMAAVNRAKQNIKALLDVRADIAHVFRNGNYISLNPDQVAIGEVIQVKVGEKIPLDGEMQSDKGSFNTAALTGESKPKTISKGEVVLAGMLNLDQVIEVKVTKAFADSALSRILEMVQNATARKAKTELFIRKFAKIYTPIVFFLALALIIIPLIVLRSDYHFQTWLYRSLVFLVISCPCALVISIPLGYFGGIGAASAQGILFKGSNFLDLITKLNTVVMDKTGTLTKGVFNVQRIESSIDEKEFLNVLTAVEAKSTHPIAKAIVAYIGQTAIHPAENITEIAGMGLKGNVNGKEVLAGNVKLLEKFNISFDAGLKDIEESIVVVAVDGQYVGYILIADEVKEDAQQAIKQLHDNGVRQVVMLSGDKSSIVKKVAQQLGIDAYYGDLLPEDKVAKLEEIKKDQQKVVAFVGDGINDTPVLAISDIGIAMGAMGSDAAIETADVVIQTDQPSKIATAIKIGKATRNVVLQNIILAFAVKALVLILGAGGVATMWEAVFADVGVAFLAILNAVRIQKLKF</sequence>
<dbReference type="Pfam" id="PF00702">
    <property type="entry name" value="Hydrolase"/>
    <property type="match status" value="1"/>
</dbReference>
<dbReference type="InterPro" id="IPR023298">
    <property type="entry name" value="ATPase_P-typ_TM_dom_sf"/>
</dbReference>
<feature type="transmembrane region" description="Helical" evidence="10">
    <location>
        <begin position="311"/>
        <end position="334"/>
    </location>
</feature>
<comment type="similarity">
    <text evidence="2 10">Belongs to the cation transport ATPase (P-type) (TC 3.A.3) family. Type IB subfamily.</text>
</comment>
<dbReference type="AlphaFoldDB" id="A0A1H9K3X1"/>
<dbReference type="GO" id="GO:0015086">
    <property type="term" value="F:cadmium ion transmembrane transporter activity"/>
    <property type="evidence" value="ECO:0007669"/>
    <property type="project" value="TreeGrafter"/>
</dbReference>
<dbReference type="GO" id="GO:0005886">
    <property type="term" value="C:plasma membrane"/>
    <property type="evidence" value="ECO:0007669"/>
    <property type="project" value="UniProtKB-SubCell"/>
</dbReference>
<dbReference type="Gene3D" id="2.70.150.10">
    <property type="entry name" value="Calcium-transporting ATPase, cytoplasmic transduction domain A"/>
    <property type="match status" value="1"/>
</dbReference>
<comment type="catalytic activity">
    <reaction evidence="9">
        <text>Zn(2+)(in) + ATP + H2O = Zn(2+)(out) + ADP + phosphate + H(+)</text>
        <dbReference type="Rhea" id="RHEA:20621"/>
        <dbReference type="ChEBI" id="CHEBI:15377"/>
        <dbReference type="ChEBI" id="CHEBI:15378"/>
        <dbReference type="ChEBI" id="CHEBI:29105"/>
        <dbReference type="ChEBI" id="CHEBI:30616"/>
        <dbReference type="ChEBI" id="CHEBI:43474"/>
        <dbReference type="ChEBI" id="CHEBI:456216"/>
        <dbReference type="EC" id="7.2.2.12"/>
    </reaction>
</comment>
<dbReference type="STRING" id="390241.SAMN04488023_102205"/>
<dbReference type="SUPFAM" id="SSF81653">
    <property type="entry name" value="Calcium ATPase, transduction domain A"/>
    <property type="match status" value="1"/>
</dbReference>
<dbReference type="InterPro" id="IPR001757">
    <property type="entry name" value="P_typ_ATPase"/>
</dbReference>
<dbReference type="GO" id="GO:0005524">
    <property type="term" value="F:ATP binding"/>
    <property type="evidence" value="ECO:0007669"/>
    <property type="project" value="UniProtKB-UniRule"/>
</dbReference>
<evidence type="ECO:0000256" key="7">
    <source>
        <dbReference type="ARBA" id="ARBA00023136"/>
    </source>
</evidence>
<dbReference type="SFLD" id="SFLDS00003">
    <property type="entry name" value="Haloacid_Dehalogenase"/>
    <property type="match status" value="1"/>
</dbReference>
<evidence type="ECO:0000313" key="13">
    <source>
        <dbReference type="EMBL" id="SEQ93769.1"/>
    </source>
</evidence>
<dbReference type="PANTHER" id="PTHR48085:SF5">
    <property type="entry name" value="CADMIUM_ZINC-TRANSPORTING ATPASE HMA4-RELATED"/>
    <property type="match status" value="1"/>
</dbReference>
<accession>A0A1H9K3X1</accession>
<keyword evidence="5" id="KW-1278">Translocase</keyword>
<keyword evidence="4 10" id="KW-0479">Metal-binding</keyword>
<reference evidence="14" key="1">
    <citation type="submission" date="2016-10" db="EMBL/GenBank/DDBJ databases">
        <authorList>
            <person name="Varghese N."/>
            <person name="Submissions S."/>
        </authorList>
    </citation>
    <scope>NUCLEOTIDE SEQUENCE [LARGE SCALE GENOMIC DNA]</scope>
    <source>
        <strain evidence="14">DSM 18610</strain>
    </source>
</reference>
<keyword evidence="10" id="KW-0547">Nucleotide-binding</keyword>
<dbReference type="InterPro" id="IPR051014">
    <property type="entry name" value="Cation_Transport_ATPase_IB"/>
</dbReference>
<dbReference type="SFLD" id="SFLDF00027">
    <property type="entry name" value="p-type_atpase"/>
    <property type="match status" value="1"/>
</dbReference>
<dbReference type="NCBIfam" id="TIGR01525">
    <property type="entry name" value="ATPase-IB_hvy"/>
    <property type="match status" value="1"/>
</dbReference>
<evidence type="ECO:0000256" key="9">
    <source>
        <dbReference type="ARBA" id="ARBA00047308"/>
    </source>
</evidence>
<feature type="transmembrane region" description="Helical" evidence="10">
    <location>
        <begin position="636"/>
        <end position="655"/>
    </location>
</feature>
<evidence type="ECO:0000256" key="4">
    <source>
        <dbReference type="ARBA" id="ARBA00022723"/>
    </source>
</evidence>
<evidence type="ECO:0000256" key="3">
    <source>
        <dbReference type="ARBA" id="ARBA00022692"/>
    </source>
</evidence>
<evidence type="ECO:0000256" key="5">
    <source>
        <dbReference type="ARBA" id="ARBA00022967"/>
    </source>
</evidence>
<feature type="transmembrane region" description="Helical" evidence="10">
    <location>
        <begin position="81"/>
        <end position="99"/>
    </location>
</feature>